<accession>A0A4Y4DPH8</accession>
<proteinExistence type="predicted"/>
<name>A0A4Y4DPH8_GLUUR</name>
<dbReference type="InterPro" id="IPR011646">
    <property type="entry name" value="KAP_P-loop"/>
</dbReference>
<dbReference type="PANTHER" id="PTHR22674">
    <property type="entry name" value="NTPASE, KAP FAMILY P-LOOP DOMAIN-CONTAINING 1"/>
    <property type="match status" value="1"/>
</dbReference>
<dbReference type="RefSeq" id="WP_141362544.1">
    <property type="nucleotide sequence ID" value="NZ_BJNY01000005.1"/>
</dbReference>
<protein>
    <recommendedName>
        <fullName evidence="1">KAP NTPase domain-containing protein</fullName>
    </recommendedName>
</protein>
<dbReference type="Pfam" id="PF07693">
    <property type="entry name" value="KAP_NTPase"/>
    <property type="match status" value="1"/>
</dbReference>
<gene>
    <name evidence="2" type="ORF">AUR04nite_09820</name>
</gene>
<comment type="caution">
    <text evidence="2">The sequence shown here is derived from an EMBL/GenBank/DDBJ whole genome shotgun (WGS) entry which is preliminary data.</text>
</comment>
<dbReference type="OrthoDB" id="88903at2"/>
<evidence type="ECO:0000313" key="2">
    <source>
        <dbReference type="EMBL" id="GED05450.1"/>
    </source>
</evidence>
<dbReference type="SUPFAM" id="SSF52540">
    <property type="entry name" value="P-loop containing nucleoside triphosphate hydrolases"/>
    <property type="match status" value="1"/>
</dbReference>
<reference evidence="2 3" key="1">
    <citation type="submission" date="2019-06" db="EMBL/GenBank/DDBJ databases">
        <title>Whole genome shotgun sequence of Glutamicibacter uratoxydans NBRC 15515.</title>
        <authorList>
            <person name="Hosoyama A."/>
            <person name="Uohara A."/>
            <person name="Ohji S."/>
            <person name="Ichikawa N."/>
        </authorList>
    </citation>
    <scope>NUCLEOTIDE SEQUENCE [LARGE SCALE GENOMIC DNA]</scope>
    <source>
        <strain evidence="2 3">NBRC 15515</strain>
    </source>
</reference>
<dbReference type="Proteomes" id="UP000316612">
    <property type="component" value="Unassembled WGS sequence"/>
</dbReference>
<organism evidence="2 3">
    <name type="scientific">Glutamicibacter uratoxydans</name>
    <name type="common">Arthrobacter uratoxydans</name>
    <dbReference type="NCBI Taxonomy" id="43667"/>
    <lineage>
        <taxon>Bacteria</taxon>
        <taxon>Bacillati</taxon>
        <taxon>Actinomycetota</taxon>
        <taxon>Actinomycetes</taxon>
        <taxon>Micrococcales</taxon>
        <taxon>Micrococcaceae</taxon>
        <taxon>Glutamicibacter</taxon>
    </lineage>
</organism>
<sequence>MENLMWTDEALRDSNGDAFGRLRYAQRAAELIHSTHSFETSAVFGLSGPWGSGKTSLVNMIVEVLQKEHGEWGVTKFTPWATSDVMGLLGEFYSTIAEVLPKKRGRRVRKALAVTASVAAPAANLIPYAGGTAAEGIRLAGEALAKLPSWEVAFGKASEELKELQKPIFVVVDDIDRLNGDELLTLLKVVRLLGRFNGVHYILAYDDETLYRSMMSSNAVSPHDGTAERFMEKIVQYPLFVPPLLRHQQISRLNSGFKEISRQTADDGLSNRRISGLIDCFTDLLSTPRAIDRYIAQLRHHIPLLPSEEVDDEDVQLLTLIRVSFPSLFNSLPRYRSELTSGHTSELKFDAGSASYIRFDIEPLLEVVPVELRRSARTLLVALFPKIAEKGKLATHRSQRRQSVQHEEYFDRYFAMGILDHDVSDREVESAVVSAIDGYDAKLKDLIFGQSDELRGLVLSKCIDPANQPTTSARRIQLAEVLVPMANDLPVNDNVFISDQDRILSWIADLLVGADKETSVDKIQTVIWKFNGLALRLRAWNRLESTIEDLSSSKRPSWPDRVTDMIVDDSIADFLEHLRQGDDAEIRSGIGYQVLFILRHRAEELRTSILQLFETDEVDLSTLASRLTSARTLMGVSPDWQLSPDFDQETFNQIAPPGDDPWYHEPVQHVDLRDLSWANRRKFVLGRVNPPPPDAVEGV</sequence>
<evidence type="ECO:0000313" key="3">
    <source>
        <dbReference type="Proteomes" id="UP000316612"/>
    </source>
</evidence>
<dbReference type="InterPro" id="IPR027417">
    <property type="entry name" value="P-loop_NTPase"/>
</dbReference>
<dbReference type="AlphaFoldDB" id="A0A4Y4DPH8"/>
<evidence type="ECO:0000259" key="1">
    <source>
        <dbReference type="Pfam" id="PF07693"/>
    </source>
</evidence>
<dbReference type="PANTHER" id="PTHR22674:SF6">
    <property type="entry name" value="NTPASE KAP FAMILY P-LOOP DOMAIN-CONTAINING PROTEIN 1"/>
    <property type="match status" value="1"/>
</dbReference>
<dbReference type="Gene3D" id="3.40.50.300">
    <property type="entry name" value="P-loop containing nucleotide triphosphate hydrolases"/>
    <property type="match status" value="1"/>
</dbReference>
<dbReference type="InterPro" id="IPR052754">
    <property type="entry name" value="NTPase_KAP_P-loop"/>
</dbReference>
<feature type="domain" description="KAP NTPase" evidence="1">
    <location>
        <begin position="24"/>
        <end position="302"/>
    </location>
</feature>
<dbReference type="EMBL" id="BJNY01000005">
    <property type="protein sequence ID" value="GED05450.1"/>
    <property type="molecule type" value="Genomic_DNA"/>
</dbReference>
<keyword evidence="3" id="KW-1185">Reference proteome</keyword>